<evidence type="ECO:0008006" key="2">
    <source>
        <dbReference type="Google" id="ProtNLM"/>
    </source>
</evidence>
<dbReference type="EMBL" id="LAZR01009139">
    <property type="protein sequence ID" value="KKM74452.1"/>
    <property type="molecule type" value="Genomic_DNA"/>
</dbReference>
<accession>A0A0F9MYW6</accession>
<dbReference type="SUPFAM" id="SSF102198">
    <property type="entry name" value="Putative cyclase"/>
    <property type="match status" value="1"/>
</dbReference>
<dbReference type="InterPro" id="IPR007325">
    <property type="entry name" value="KFase/CYL"/>
</dbReference>
<comment type="caution">
    <text evidence="1">The sequence shown here is derived from an EMBL/GenBank/DDBJ whole genome shotgun (WGS) entry which is preliminary data.</text>
</comment>
<gene>
    <name evidence="1" type="ORF">LCGC14_1400190</name>
</gene>
<reference evidence="1" key="1">
    <citation type="journal article" date="2015" name="Nature">
        <title>Complex archaea that bridge the gap between prokaryotes and eukaryotes.</title>
        <authorList>
            <person name="Spang A."/>
            <person name="Saw J.H."/>
            <person name="Jorgensen S.L."/>
            <person name="Zaremba-Niedzwiedzka K."/>
            <person name="Martijn J."/>
            <person name="Lind A.E."/>
            <person name="van Eijk R."/>
            <person name="Schleper C."/>
            <person name="Guy L."/>
            <person name="Ettema T.J."/>
        </authorList>
    </citation>
    <scope>NUCLEOTIDE SEQUENCE</scope>
</reference>
<evidence type="ECO:0000313" key="1">
    <source>
        <dbReference type="EMBL" id="KKM74452.1"/>
    </source>
</evidence>
<dbReference type="Gene3D" id="3.50.30.50">
    <property type="entry name" value="Putative cyclase"/>
    <property type="match status" value="1"/>
</dbReference>
<name>A0A0F9MYW6_9ZZZZ</name>
<dbReference type="PANTHER" id="PTHR43564">
    <property type="entry name" value="KYNURENINE FORMAMIDASE-LIKE PROTEIN"/>
    <property type="match status" value="1"/>
</dbReference>
<organism evidence="1">
    <name type="scientific">marine sediment metagenome</name>
    <dbReference type="NCBI Taxonomy" id="412755"/>
    <lineage>
        <taxon>unclassified sequences</taxon>
        <taxon>metagenomes</taxon>
        <taxon>ecological metagenomes</taxon>
    </lineage>
</organism>
<dbReference type="PANTHER" id="PTHR43564:SF2">
    <property type="entry name" value="BLR6059 PROTEIN"/>
    <property type="match status" value="1"/>
</dbReference>
<sequence length="266" mass="30162">MTHKTKFVDLSLEIKQGLGDIPSEFSYLEDALSAKVKHSDHKENVPIMVRSFPGIKPEDLPEGLGWADDYLSLGVHNGTHMDAPWHFHPTSEGKRSKTIDEIPLEYCYSDGVVLDMTDKKPGHLINSEDIQEALKKINYELKPLDIVLIQTNADKLWDTLKYWSDYAGVGREGTIWLVDQGVKVVGTDAAGWDRPFHFQAKEFRETGDKSLIWEGHFAGIEREYFQMEKLANLDQLPSYGFKVSCFPIKILKASAAWVRPVAIIEN</sequence>
<dbReference type="GO" id="GO:0004061">
    <property type="term" value="F:arylformamidase activity"/>
    <property type="evidence" value="ECO:0007669"/>
    <property type="project" value="InterPro"/>
</dbReference>
<dbReference type="Pfam" id="PF04199">
    <property type="entry name" value="Cyclase"/>
    <property type="match status" value="1"/>
</dbReference>
<dbReference type="AlphaFoldDB" id="A0A0F9MYW6"/>
<dbReference type="InterPro" id="IPR037175">
    <property type="entry name" value="KFase_sf"/>
</dbReference>
<protein>
    <recommendedName>
        <fullName evidence="2">Cyclase family protein</fullName>
    </recommendedName>
</protein>
<proteinExistence type="predicted"/>
<dbReference type="GO" id="GO:0019441">
    <property type="term" value="P:L-tryptophan catabolic process to kynurenine"/>
    <property type="evidence" value="ECO:0007669"/>
    <property type="project" value="InterPro"/>
</dbReference>